<dbReference type="AlphaFoldDB" id="A0A8L0DVV8"/>
<dbReference type="GeneTree" id="ENSGT00980000203245"/>
<keyword evidence="2" id="KW-1185">Reference proteome</keyword>
<name>A0A8L0DVV8_ONCMY</name>
<reference evidence="1" key="2">
    <citation type="submission" date="2025-08" db="UniProtKB">
        <authorList>
            <consortium name="Ensembl"/>
        </authorList>
    </citation>
    <scope>IDENTIFICATION</scope>
</reference>
<reference evidence="1" key="3">
    <citation type="submission" date="2025-09" db="UniProtKB">
        <authorList>
            <consortium name="Ensembl"/>
        </authorList>
    </citation>
    <scope>IDENTIFICATION</scope>
</reference>
<proteinExistence type="predicted"/>
<protein>
    <submittedName>
        <fullName evidence="1">Uncharacterized protein</fullName>
    </submittedName>
</protein>
<sequence length="118" mass="13498">MDYCTCEEIQEVCCMSDPITMLKECMLSNMASVEEIKEIDEETRKVIKDVAQFEPLDELCNHIFAKRDAHGGSRDHPWVKLKTISSTHTPLDYQLHIPSVPVRHQPLGESLLLFSLVL</sequence>
<reference evidence="1" key="1">
    <citation type="submission" date="2020-07" db="EMBL/GenBank/DDBJ databases">
        <title>A long reads based de novo assembly of the rainbow trout Arlee double haploid line genome.</title>
        <authorList>
            <person name="Gao G."/>
            <person name="Palti Y."/>
        </authorList>
    </citation>
    <scope>NUCLEOTIDE SEQUENCE [LARGE SCALE GENOMIC DNA]</scope>
</reference>
<evidence type="ECO:0000313" key="1">
    <source>
        <dbReference type="Ensembl" id="ENSOMYP00000142894.1"/>
    </source>
</evidence>
<accession>A0A8L0DVV8</accession>
<dbReference type="Proteomes" id="UP000694395">
    <property type="component" value="Chromosome 8"/>
</dbReference>
<dbReference type="Ensembl" id="ENSOMYT00000148760.1">
    <property type="protein sequence ID" value="ENSOMYP00000142894.1"/>
    <property type="gene ID" value="ENSOMYG00000052459.1"/>
</dbReference>
<dbReference type="Gene3D" id="3.40.50.970">
    <property type="match status" value="1"/>
</dbReference>
<organism evidence="1 2">
    <name type="scientific">Oncorhynchus mykiss</name>
    <name type="common">Rainbow trout</name>
    <name type="synonym">Salmo gairdneri</name>
    <dbReference type="NCBI Taxonomy" id="8022"/>
    <lineage>
        <taxon>Eukaryota</taxon>
        <taxon>Metazoa</taxon>
        <taxon>Chordata</taxon>
        <taxon>Craniata</taxon>
        <taxon>Vertebrata</taxon>
        <taxon>Euteleostomi</taxon>
        <taxon>Actinopterygii</taxon>
        <taxon>Neopterygii</taxon>
        <taxon>Teleostei</taxon>
        <taxon>Protacanthopterygii</taxon>
        <taxon>Salmoniformes</taxon>
        <taxon>Salmonidae</taxon>
        <taxon>Salmoninae</taxon>
        <taxon>Oncorhynchus</taxon>
    </lineage>
</organism>
<evidence type="ECO:0000313" key="2">
    <source>
        <dbReference type="Proteomes" id="UP000694395"/>
    </source>
</evidence>